<organism evidence="1">
    <name type="scientific">Cladocopium goreaui</name>
    <dbReference type="NCBI Taxonomy" id="2562237"/>
    <lineage>
        <taxon>Eukaryota</taxon>
        <taxon>Sar</taxon>
        <taxon>Alveolata</taxon>
        <taxon>Dinophyceae</taxon>
        <taxon>Suessiales</taxon>
        <taxon>Symbiodiniaceae</taxon>
        <taxon>Cladocopium</taxon>
    </lineage>
</organism>
<protein>
    <submittedName>
        <fullName evidence="1">Uncharacterized protein</fullName>
    </submittedName>
</protein>
<dbReference type="Proteomes" id="UP001152797">
    <property type="component" value="Unassembled WGS sequence"/>
</dbReference>
<gene>
    <name evidence="1" type="ORF">C1SCF055_LOCUS41404</name>
</gene>
<dbReference type="AlphaFoldDB" id="A0A9P1DWH5"/>
<evidence type="ECO:0000313" key="2">
    <source>
        <dbReference type="EMBL" id="CAL4804009.1"/>
    </source>
</evidence>
<dbReference type="EMBL" id="CAMXCT010006598">
    <property type="protein sequence ID" value="CAI4016697.1"/>
    <property type="molecule type" value="Genomic_DNA"/>
</dbReference>
<dbReference type="EMBL" id="CAMXCT030006598">
    <property type="protein sequence ID" value="CAL4804009.1"/>
    <property type="molecule type" value="Genomic_DNA"/>
</dbReference>
<reference evidence="2 3" key="2">
    <citation type="submission" date="2024-05" db="EMBL/GenBank/DDBJ databases">
        <authorList>
            <person name="Chen Y."/>
            <person name="Shah S."/>
            <person name="Dougan E. K."/>
            <person name="Thang M."/>
            <person name="Chan C."/>
        </authorList>
    </citation>
    <scope>NUCLEOTIDE SEQUENCE [LARGE SCALE GENOMIC DNA]</scope>
</reference>
<dbReference type="EMBL" id="CAMXCT020006598">
    <property type="protein sequence ID" value="CAL1170072.1"/>
    <property type="molecule type" value="Genomic_DNA"/>
</dbReference>
<accession>A0A9P1DWH5</accession>
<keyword evidence="3" id="KW-1185">Reference proteome</keyword>
<evidence type="ECO:0000313" key="1">
    <source>
        <dbReference type="EMBL" id="CAI4016697.1"/>
    </source>
</evidence>
<evidence type="ECO:0000313" key="3">
    <source>
        <dbReference type="Proteomes" id="UP001152797"/>
    </source>
</evidence>
<comment type="caution">
    <text evidence="1">The sequence shown here is derived from an EMBL/GenBank/DDBJ whole genome shotgun (WGS) entry which is preliminary data.</text>
</comment>
<proteinExistence type="predicted"/>
<sequence>MSMSKSVSPEHDRELQFLKMLQNEGRLHALLGEMQGAKDEIGSASTGSMHDGSKRRLDSWEEFDMVSETQSPVMLKMRNSKAGAAEVHPDGLPPGVMSLKQWGDTLNNMGKYAGLNLSYNGMVAKAKKDAEAGDPAMQDYLKRVTSCSAKQSPKGADFAAYLKAIKWGGIQTYGECFPGTTERRQFIEGRGERTVRVLAPGLIGDVVNVQTVPESAGQEEFLFTVRCLCSVQRRRTISDAKTPLNWVFGSSFTSNLDGCDAVDDTR</sequence>
<reference evidence="1" key="1">
    <citation type="submission" date="2022-10" db="EMBL/GenBank/DDBJ databases">
        <authorList>
            <person name="Chen Y."/>
            <person name="Dougan E. K."/>
            <person name="Chan C."/>
            <person name="Rhodes N."/>
            <person name="Thang M."/>
        </authorList>
    </citation>
    <scope>NUCLEOTIDE SEQUENCE</scope>
</reference>
<name>A0A9P1DWH5_9DINO</name>